<dbReference type="SUPFAM" id="SSF52540">
    <property type="entry name" value="P-loop containing nucleoside triphosphate hydrolases"/>
    <property type="match status" value="1"/>
</dbReference>
<evidence type="ECO:0000313" key="1">
    <source>
        <dbReference type="EMBL" id="MFC7057415.1"/>
    </source>
</evidence>
<proteinExistence type="predicted"/>
<dbReference type="InterPro" id="IPR027417">
    <property type="entry name" value="P-loop_NTPase"/>
</dbReference>
<sequence>MYDLGPEFENASVEPGTNLLISGPALSGKRRLAFKGLTAGATRGEGSVIITTRDSSDRVLADFQRLFGEQRQSPLGIVDCVTQHQGRSTADTELVKYTSSPTDMTGIGIKFSEFVEEFYGDRGVTQNRIVMDSLSTLLMYSDLQTVFRFMHVLTSRIEDADAIGLFVIESTAHDAETMNTLKQLFDGVAKVEKEQTTLQLPETA</sequence>
<name>A0ABD5VWE7_9EURY</name>
<evidence type="ECO:0000313" key="2">
    <source>
        <dbReference type="Proteomes" id="UP001596445"/>
    </source>
</evidence>
<organism evidence="1 2">
    <name type="scientific">Halovenus salina</name>
    <dbReference type="NCBI Taxonomy" id="1510225"/>
    <lineage>
        <taxon>Archaea</taxon>
        <taxon>Methanobacteriati</taxon>
        <taxon>Methanobacteriota</taxon>
        <taxon>Stenosarchaea group</taxon>
        <taxon>Halobacteria</taxon>
        <taxon>Halobacteriales</taxon>
        <taxon>Haloarculaceae</taxon>
        <taxon>Halovenus</taxon>
    </lineage>
</organism>
<accession>A0ABD5VWE7</accession>
<comment type="caution">
    <text evidence="1">The sequence shown here is derived from an EMBL/GenBank/DDBJ whole genome shotgun (WGS) entry which is preliminary data.</text>
</comment>
<reference evidence="1 2" key="1">
    <citation type="journal article" date="2019" name="Int. J. Syst. Evol. Microbiol.">
        <title>The Global Catalogue of Microorganisms (GCM) 10K type strain sequencing project: providing services to taxonomists for standard genome sequencing and annotation.</title>
        <authorList>
            <consortium name="The Broad Institute Genomics Platform"/>
            <consortium name="The Broad Institute Genome Sequencing Center for Infectious Disease"/>
            <person name="Wu L."/>
            <person name="Ma J."/>
        </authorList>
    </citation>
    <scope>NUCLEOTIDE SEQUENCE [LARGE SCALE GENOMIC DNA]</scope>
    <source>
        <strain evidence="1 2">JCM 30072</strain>
    </source>
</reference>
<dbReference type="Pfam" id="PF24336">
    <property type="entry name" value="DUF7504"/>
    <property type="match status" value="1"/>
</dbReference>
<dbReference type="GeneID" id="76629277"/>
<dbReference type="Proteomes" id="UP001596445">
    <property type="component" value="Unassembled WGS sequence"/>
</dbReference>
<dbReference type="RefSeq" id="WP_267163169.1">
    <property type="nucleotide sequence ID" value="NZ_CP112972.1"/>
</dbReference>
<gene>
    <name evidence="1" type="ORF">ACFQQG_03560</name>
</gene>
<dbReference type="InterPro" id="IPR055927">
    <property type="entry name" value="DUF7504"/>
</dbReference>
<dbReference type="Gene3D" id="3.40.50.300">
    <property type="entry name" value="P-loop containing nucleotide triphosphate hydrolases"/>
    <property type="match status" value="1"/>
</dbReference>
<protein>
    <submittedName>
        <fullName evidence="1">RAD55 family ATPase</fullName>
    </submittedName>
</protein>
<dbReference type="EMBL" id="JBHSZI010000001">
    <property type="protein sequence ID" value="MFC7057415.1"/>
    <property type="molecule type" value="Genomic_DNA"/>
</dbReference>
<keyword evidence="2" id="KW-1185">Reference proteome</keyword>
<dbReference type="AlphaFoldDB" id="A0ABD5VWE7"/>